<organism evidence="2 3">
    <name type="scientific">Cannabis sativa</name>
    <name type="common">Hemp</name>
    <name type="synonym">Marijuana</name>
    <dbReference type="NCBI Taxonomy" id="3483"/>
    <lineage>
        <taxon>Eukaryota</taxon>
        <taxon>Viridiplantae</taxon>
        <taxon>Streptophyta</taxon>
        <taxon>Embryophyta</taxon>
        <taxon>Tracheophyta</taxon>
        <taxon>Spermatophyta</taxon>
        <taxon>Magnoliopsida</taxon>
        <taxon>eudicotyledons</taxon>
        <taxon>Gunneridae</taxon>
        <taxon>Pentapetalae</taxon>
        <taxon>rosids</taxon>
        <taxon>fabids</taxon>
        <taxon>Rosales</taxon>
        <taxon>Cannabaceae</taxon>
        <taxon>Cannabis</taxon>
    </lineage>
</organism>
<dbReference type="InterPro" id="IPR044730">
    <property type="entry name" value="RNase_H-like_dom_plant"/>
</dbReference>
<dbReference type="EMBL" id="JAATIQ010000421">
    <property type="protein sequence ID" value="KAF4356805.1"/>
    <property type="molecule type" value="Genomic_DNA"/>
</dbReference>
<reference evidence="2 3" key="1">
    <citation type="journal article" date="2020" name="bioRxiv">
        <title>Sequence and annotation of 42 cannabis genomes reveals extensive copy number variation in cannabinoid synthesis and pathogen resistance genes.</title>
        <authorList>
            <person name="Mckernan K.J."/>
            <person name="Helbert Y."/>
            <person name="Kane L.T."/>
            <person name="Ebling H."/>
            <person name="Zhang L."/>
            <person name="Liu B."/>
            <person name="Eaton Z."/>
            <person name="Mclaughlin S."/>
            <person name="Kingan S."/>
            <person name="Baybayan P."/>
            <person name="Concepcion G."/>
            <person name="Jordan M."/>
            <person name="Riva A."/>
            <person name="Barbazuk W."/>
            <person name="Harkins T."/>
        </authorList>
    </citation>
    <scope>NUCLEOTIDE SEQUENCE [LARGE SCALE GENOMIC DNA]</scope>
    <source>
        <strain evidence="3">cv. Jamaican Lion 4</strain>
        <tissue evidence="2">Leaf</tissue>
    </source>
</reference>
<dbReference type="InterPro" id="IPR052929">
    <property type="entry name" value="RNase_H-like_EbsB-rel"/>
</dbReference>
<dbReference type="PANTHER" id="PTHR47074">
    <property type="entry name" value="BNAC02G40300D PROTEIN"/>
    <property type="match status" value="1"/>
</dbReference>
<name>A0A7J6EEC9_CANSA</name>
<dbReference type="CDD" id="cd06222">
    <property type="entry name" value="RNase_H_like"/>
    <property type="match status" value="1"/>
</dbReference>
<feature type="domain" description="RNase H type-1" evidence="1">
    <location>
        <begin position="65"/>
        <end position="186"/>
    </location>
</feature>
<evidence type="ECO:0000313" key="2">
    <source>
        <dbReference type="EMBL" id="KAF4356805.1"/>
    </source>
</evidence>
<dbReference type="SUPFAM" id="SSF53098">
    <property type="entry name" value="Ribonuclease H-like"/>
    <property type="match status" value="1"/>
</dbReference>
<dbReference type="Proteomes" id="UP000583929">
    <property type="component" value="Unassembled WGS sequence"/>
</dbReference>
<sequence length="204" mass="22964">MVAQMNEFLHHQKRIIPALMIQTTSDYLDLYKQNNTKLATSGSHPSSLAAASHENMPTFNLKLSVDAAQNINSNMTGFGMALFNNKGDMLLSVATPWTGTHLALLMEAHALTYALSWCHQRNIQPDLIVSDCKVLVDYICSEASHHLLLNKFAKDITNFLSYIPNAKLIHISREQNEMAHTLAKFALGLVHEVYWKDHNFICNL</sequence>
<dbReference type="InterPro" id="IPR012337">
    <property type="entry name" value="RNaseH-like_sf"/>
</dbReference>
<dbReference type="Gene3D" id="3.30.420.10">
    <property type="entry name" value="Ribonuclease H-like superfamily/Ribonuclease H"/>
    <property type="match status" value="1"/>
</dbReference>
<keyword evidence="3" id="KW-1185">Reference proteome</keyword>
<dbReference type="GO" id="GO:0003676">
    <property type="term" value="F:nucleic acid binding"/>
    <property type="evidence" value="ECO:0007669"/>
    <property type="project" value="InterPro"/>
</dbReference>
<dbReference type="InterPro" id="IPR002156">
    <property type="entry name" value="RNaseH_domain"/>
</dbReference>
<proteinExistence type="predicted"/>
<protein>
    <recommendedName>
        <fullName evidence="1">RNase H type-1 domain-containing protein</fullName>
    </recommendedName>
</protein>
<dbReference type="Pfam" id="PF13456">
    <property type="entry name" value="RVT_3"/>
    <property type="match status" value="1"/>
</dbReference>
<dbReference type="AlphaFoldDB" id="A0A7J6EEC9"/>
<gene>
    <name evidence="2" type="ORF">G4B88_022262</name>
</gene>
<dbReference type="GO" id="GO:0004523">
    <property type="term" value="F:RNA-DNA hybrid ribonuclease activity"/>
    <property type="evidence" value="ECO:0007669"/>
    <property type="project" value="InterPro"/>
</dbReference>
<accession>A0A7J6EEC9</accession>
<comment type="caution">
    <text evidence="2">The sequence shown here is derived from an EMBL/GenBank/DDBJ whole genome shotgun (WGS) entry which is preliminary data.</text>
</comment>
<dbReference type="PANTHER" id="PTHR47074:SF11">
    <property type="entry name" value="REVERSE TRANSCRIPTASE-LIKE PROTEIN"/>
    <property type="match status" value="1"/>
</dbReference>
<evidence type="ECO:0000313" key="3">
    <source>
        <dbReference type="Proteomes" id="UP000583929"/>
    </source>
</evidence>
<evidence type="ECO:0000259" key="1">
    <source>
        <dbReference type="Pfam" id="PF13456"/>
    </source>
</evidence>
<dbReference type="InterPro" id="IPR036397">
    <property type="entry name" value="RNaseH_sf"/>
</dbReference>